<accession>W4LQE6</accession>
<protein>
    <recommendedName>
        <fullName evidence="3">DUF2845 domain-containing protein</fullName>
    </recommendedName>
</protein>
<dbReference type="AlphaFoldDB" id="W4LQE6"/>
<organism evidence="1 2">
    <name type="scientific">Entotheonella factor</name>
    <dbReference type="NCBI Taxonomy" id="1429438"/>
    <lineage>
        <taxon>Bacteria</taxon>
        <taxon>Pseudomonadati</taxon>
        <taxon>Nitrospinota/Tectimicrobiota group</taxon>
        <taxon>Candidatus Tectimicrobiota</taxon>
        <taxon>Candidatus Entotheonellia</taxon>
        <taxon>Candidatus Entotheonellales</taxon>
        <taxon>Candidatus Entotheonellaceae</taxon>
        <taxon>Candidatus Entotheonella</taxon>
    </lineage>
</organism>
<gene>
    <name evidence="1" type="ORF">ETSY1_11835</name>
</gene>
<comment type="caution">
    <text evidence="1">The sequence shown here is derived from an EMBL/GenBank/DDBJ whole genome shotgun (WGS) entry which is preliminary data.</text>
</comment>
<reference evidence="1 2" key="1">
    <citation type="journal article" date="2014" name="Nature">
        <title>An environmental bacterial taxon with a large and distinct metabolic repertoire.</title>
        <authorList>
            <person name="Wilson M.C."/>
            <person name="Mori T."/>
            <person name="Ruckert C."/>
            <person name="Uria A.R."/>
            <person name="Helf M.J."/>
            <person name="Takada K."/>
            <person name="Gernert C."/>
            <person name="Steffens U.A."/>
            <person name="Heycke N."/>
            <person name="Schmitt S."/>
            <person name="Rinke C."/>
            <person name="Helfrich E.J."/>
            <person name="Brachmann A.O."/>
            <person name="Gurgui C."/>
            <person name="Wakimoto T."/>
            <person name="Kracht M."/>
            <person name="Crusemann M."/>
            <person name="Hentschel U."/>
            <person name="Abe I."/>
            <person name="Matsunaga S."/>
            <person name="Kalinowski J."/>
            <person name="Takeyama H."/>
            <person name="Piel J."/>
        </authorList>
    </citation>
    <scope>NUCLEOTIDE SEQUENCE [LARGE SCALE GENOMIC DNA]</scope>
    <source>
        <strain evidence="2">TSY1</strain>
    </source>
</reference>
<dbReference type="InterPro" id="IPR021268">
    <property type="entry name" value="DUF2845"/>
</dbReference>
<dbReference type="HOGENOM" id="CLU_160686_1_0_7"/>
<dbReference type="EMBL" id="AZHW01000359">
    <property type="protein sequence ID" value="ETX00269.1"/>
    <property type="molecule type" value="Genomic_DNA"/>
</dbReference>
<name>W4LQE6_ENTF1</name>
<proteinExistence type="predicted"/>
<evidence type="ECO:0000313" key="2">
    <source>
        <dbReference type="Proteomes" id="UP000019141"/>
    </source>
</evidence>
<evidence type="ECO:0000313" key="1">
    <source>
        <dbReference type="EMBL" id="ETX00269.1"/>
    </source>
</evidence>
<dbReference type="Proteomes" id="UP000019141">
    <property type="component" value="Unassembled WGS sequence"/>
</dbReference>
<sequence length="110" mass="12727">MRAVAMLIILILVLSVSPVYALRCGTKIVSKGDHKTSVRVKCGEPEAVEERVIYRTLHLTHNPRGDKVVVPITIEEWFYNFGPRRLMRQLWFENGKLVRIRSLGYGYLTR</sequence>
<evidence type="ECO:0008006" key="3">
    <source>
        <dbReference type="Google" id="ProtNLM"/>
    </source>
</evidence>
<dbReference type="Pfam" id="PF11006">
    <property type="entry name" value="DUF2845"/>
    <property type="match status" value="1"/>
</dbReference>
<keyword evidence="2" id="KW-1185">Reference proteome</keyword>